<name>A0A426JN67_9PSEU</name>
<keyword evidence="3" id="KW-0238">DNA-binding</keyword>
<dbReference type="FunFam" id="1.10.10.10:FF:000001">
    <property type="entry name" value="LysR family transcriptional regulator"/>
    <property type="match status" value="1"/>
</dbReference>
<evidence type="ECO:0000256" key="4">
    <source>
        <dbReference type="ARBA" id="ARBA00023163"/>
    </source>
</evidence>
<comment type="caution">
    <text evidence="6">The sequence shown here is derived from an EMBL/GenBank/DDBJ whole genome shotgun (WGS) entry which is preliminary data.</text>
</comment>
<comment type="similarity">
    <text evidence="1">Belongs to the LysR transcriptional regulatory family.</text>
</comment>
<dbReference type="RefSeq" id="WP_125091788.1">
    <property type="nucleotide sequence ID" value="NZ_RSAA01000017.1"/>
</dbReference>
<dbReference type="InterPro" id="IPR005119">
    <property type="entry name" value="LysR_subst-bd"/>
</dbReference>
<sequence length="295" mass="32500">MEVRRLRYLVRLAEHRSFTRAAASLHIAQPALSQQIRLLERELGAELVERRPTGVTLTAVGEVAVTEAQQVLDRIDRAERAIRNAATGQAGRLRVAYTRSAPGGVAAELVDRFRRHHPDVDLALTTGWTARNLHELRTGSLDAAFVRTPLELHDLRCVPLTTEELLLAVPSGHALGPVRTVRRDQIEGEPVVLWPRENAPGMYDRIVHQLWPGSSPRVVREEPDDEQLLRAVAGGAGIAPVPGPRARSLRTRGVRLKHLAAPRPTVDLALAYHPDTTPALDHFLELCAQIAGLRG</sequence>
<dbReference type="GO" id="GO:0032993">
    <property type="term" value="C:protein-DNA complex"/>
    <property type="evidence" value="ECO:0007669"/>
    <property type="project" value="TreeGrafter"/>
</dbReference>
<dbReference type="PRINTS" id="PR00039">
    <property type="entry name" value="HTHLYSR"/>
</dbReference>
<evidence type="ECO:0000256" key="3">
    <source>
        <dbReference type="ARBA" id="ARBA00023125"/>
    </source>
</evidence>
<dbReference type="Pfam" id="PF00126">
    <property type="entry name" value="HTH_1"/>
    <property type="match status" value="1"/>
</dbReference>
<evidence type="ECO:0000256" key="2">
    <source>
        <dbReference type="ARBA" id="ARBA00023015"/>
    </source>
</evidence>
<reference evidence="6 7" key="1">
    <citation type="submission" date="2018-11" db="EMBL/GenBank/DDBJ databases">
        <title>Saccharopolyspora rhizosphaerae sp. nov., an actinomycete isolated from rhizosphere soil in Thailand.</title>
        <authorList>
            <person name="Intra B."/>
            <person name="Euanorasetr J."/>
            <person name="Take A."/>
            <person name="Inahashi Y."/>
            <person name="Mori M."/>
            <person name="Panbangred W."/>
            <person name="Matsumoto A."/>
        </authorList>
    </citation>
    <scope>NUCLEOTIDE SEQUENCE [LARGE SCALE GENOMIC DNA]</scope>
    <source>
        <strain evidence="6 7">H219</strain>
    </source>
</reference>
<keyword evidence="2" id="KW-0805">Transcription regulation</keyword>
<dbReference type="CDD" id="cd08414">
    <property type="entry name" value="PBP2_LTTR_aromatics_like"/>
    <property type="match status" value="1"/>
</dbReference>
<proteinExistence type="inferred from homology"/>
<evidence type="ECO:0000256" key="1">
    <source>
        <dbReference type="ARBA" id="ARBA00009437"/>
    </source>
</evidence>
<evidence type="ECO:0000313" key="6">
    <source>
        <dbReference type="EMBL" id="RRO14703.1"/>
    </source>
</evidence>
<dbReference type="AlphaFoldDB" id="A0A426JN67"/>
<dbReference type="Gene3D" id="3.40.190.10">
    <property type="entry name" value="Periplasmic binding protein-like II"/>
    <property type="match status" value="2"/>
</dbReference>
<dbReference type="Proteomes" id="UP000274515">
    <property type="component" value="Unassembled WGS sequence"/>
</dbReference>
<dbReference type="InterPro" id="IPR000847">
    <property type="entry name" value="LysR_HTH_N"/>
</dbReference>
<dbReference type="Pfam" id="PF03466">
    <property type="entry name" value="LysR_substrate"/>
    <property type="match status" value="1"/>
</dbReference>
<keyword evidence="4" id="KW-0804">Transcription</keyword>
<dbReference type="PANTHER" id="PTHR30346:SF28">
    <property type="entry name" value="HTH-TYPE TRANSCRIPTIONAL REGULATOR CYNR"/>
    <property type="match status" value="1"/>
</dbReference>
<dbReference type="InterPro" id="IPR036390">
    <property type="entry name" value="WH_DNA-bd_sf"/>
</dbReference>
<dbReference type="GO" id="GO:0003700">
    <property type="term" value="F:DNA-binding transcription factor activity"/>
    <property type="evidence" value="ECO:0007669"/>
    <property type="project" value="InterPro"/>
</dbReference>
<dbReference type="InterPro" id="IPR036388">
    <property type="entry name" value="WH-like_DNA-bd_sf"/>
</dbReference>
<dbReference type="Gene3D" id="1.10.10.10">
    <property type="entry name" value="Winged helix-like DNA-binding domain superfamily/Winged helix DNA-binding domain"/>
    <property type="match status" value="1"/>
</dbReference>
<dbReference type="EMBL" id="RSAA01000017">
    <property type="protein sequence ID" value="RRO14703.1"/>
    <property type="molecule type" value="Genomic_DNA"/>
</dbReference>
<dbReference type="GO" id="GO:0003677">
    <property type="term" value="F:DNA binding"/>
    <property type="evidence" value="ECO:0007669"/>
    <property type="project" value="UniProtKB-KW"/>
</dbReference>
<keyword evidence="7" id="KW-1185">Reference proteome</keyword>
<feature type="domain" description="HTH lysR-type" evidence="5">
    <location>
        <begin position="1"/>
        <end position="58"/>
    </location>
</feature>
<accession>A0A426JN67</accession>
<dbReference type="SUPFAM" id="SSF46785">
    <property type="entry name" value="Winged helix' DNA-binding domain"/>
    <property type="match status" value="1"/>
</dbReference>
<protein>
    <submittedName>
        <fullName evidence="6">LysR family transcriptional regulator</fullName>
    </submittedName>
</protein>
<dbReference type="PANTHER" id="PTHR30346">
    <property type="entry name" value="TRANSCRIPTIONAL DUAL REGULATOR HCAR-RELATED"/>
    <property type="match status" value="1"/>
</dbReference>
<dbReference type="OrthoDB" id="3176554at2"/>
<gene>
    <name evidence="6" type="ORF">EIL87_18320</name>
</gene>
<dbReference type="SUPFAM" id="SSF53850">
    <property type="entry name" value="Periplasmic binding protein-like II"/>
    <property type="match status" value="1"/>
</dbReference>
<organism evidence="6 7">
    <name type="scientific">Saccharopolyspora rhizosphaerae</name>
    <dbReference type="NCBI Taxonomy" id="2492662"/>
    <lineage>
        <taxon>Bacteria</taxon>
        <taxon>Bacillati</taxon>
        <taxon>Actinomycetota</taxon>
        <taxon>Actinomycetes</taxon>
        <taxon>Pseudonocardiales</taxon>
        <taxon>Pseudonocardiaceae</taxon>
        <taxon>Saccharopolyspora</taxon>
    </lineage>
</organism>
<dbReference type="PROSITE" id="PS50931">
    <property type="entry name" value="HTH_LYSR"/>
    <property type="match status" value="1"/>
</dbReference>
<evidence type="ECO:0000313" key="7">
    <source>
        <dbReference type="Proteomes" id="UP000274515"/>
    </source>
</evidence>
<evidence type="ECO:0000259" key="5">
    <source>
        <dbReference type="PROSITE" id="PS50931"/>
    </source>
</evidence>